<reference evidence="12 13" key="1">
    <citation type="submission" date="2023-09" db="EMBL/GenBank/DDBJ databases">
        <authorList>
            <person name="Rey-Velasco X."/>
        </authorList>
    </citation>
    <scope>NUCLEOTIDE SEQUENCE [LARGE SCALE GENOMIC DNA]</scope>
    <source>
        <strain evidence="12 13">W311</strain>
    </source>
</reference>
<dbReference type="CDD" id="cd01577">
    <property type="entry name" value="IPMI_Swivel"/>
    <property type="match status" value="1"/>
</dbReference>
<gene>
    <name evidence="10 12" type="primary">leuD</name>
    <name evidence="12" type="ORF">RPR59_11560</name>
</gene>
<dbReference type="Proteomes" id="UP001302249">
    <property type="component" value="Chromosome"/>
</dbReference>
<comment type="function">
    <text evidence="2 10">Catalyzes the isomerization between 2-isopropylmalate and 3-isopropylmalate, via the formation of 2-isopropylmaleate.</text>
</comment>
<dbReference type="InterPro" id="IPR000573">
    <property type="entry name" value="AconitaseA/IPMdHydase_ssu_swvl"/>
</dbReference>
<dbReference type="PANTHER" id="PTHR43345">
    <property type="entry name" value="3-ISOPROPYLMALATE DEHYDRATASE SMALL SUBUNIT 2-RELATED-RELATED"/>
    <property type="match status" value="1"/>
</dbReference>
<dbReference type="EC" id="4.2.1.33" evidence="10"/>
<dbReference type="InterPro" id="IPR033940">
    <property type="entry name" value="IPMI_Swivel"/>
</dbReference>
<dbReference type="InterPro" id="IPR050075">
    <property type="entry name" value="LeuD"/>
</dbReference>
<dbReference type="GO" id="GO:0003861">
    <property type="term" value="F:3-isopropylmalate dehydratase activity"/>
    <property type="evidence" value="ECO:0007669"/>
    <property type="project" value="UniProtKB-EC"/>
</dbReference>
<keyword evidence="6 10" id="KW-0432">Leucine biosynthesis</keyword>
<feature type="domain" description="Aconitase A/isopropylmalate dehydratase small subunit swivel" evidence="11">
    <location>
        <begin position="1"/>
        <end position="117"/>
    </location>
</feature>
<dbReference type="SUPFAM" id="SSF52016">
    <property type="entry name" value="LeuD/IlvD-like"/>
    <property type="match status" value="1"/>
</dbReference>
<evidence type="ECO:0000259" key="11">
    <source>
        <dbReference type="Pfam" id="PF00694"/>
    </source>
</evidence>
<comment type="similarity">
    <text evidence="4 10">Belongs to the LeuD family. LeuD type 1 subfamily.</text>
</comment>
<comment type="subunit">
    <text evidence="5 10">Heterodimer of LeuC and LeuD.</text>
</comment>
<accession>A0ABZ0B787</accession>
<proteinExistence type="inferred from homology"/>
<dbReference type="Gene3D" id="3.20.19.10">
    <property type="entry name" value="Aconitase, domain 4"/>
    <property type="match status" value="1"/>
</dbReference>
<evidence type="ECO:0000256" key="1">
    <source>
        <dbReference type="ARBA" id="ARBA00000491"/>
    </source>
</evidence>
<evidence type="ECO:0000256" key="9">
    <source>
        <dbReference type="ARBA" id="ARBA00023304"/>
    </source>
</evidence>
<evidence type="ECO:0000313" key="12">
    <source>
        <dbReference type="EMBL" id="WNO53082.1"/>
    </source>
</evidence>
<keyword evidence="9 10" id="KW-0100">Branched-chain amino acid biosynthesis</keyword>
<dbReference type="HAMAP" id="MF_01031">
    <property type="entry name" value="LeuD_type1"/>
    <property type="match status" value="1"/>
</dbReference>
<evidence type="ECO:0000256" key="5">
    <source>
        <dbReference type="ARBA" id="ARBA00011271"/>
    </source>
</evidence>
<name>A0ABZ0B787_9SPHN</name>
<comment type="pathway">
    <text evidence="3 10">Amino-acid biosynthesis; L-leucine biosynthesis; L-leucine from 3-methyl-2-oxobutanoate: step 2/4.</text>
</comment>
<evidence type="ECO:0000313" key="13">
    <source>
        <dbReference type="Proteomes" id="UP001302249"/>
    </source>
</evidence>
<dbReference type="EMBL" id="CP135076">
    <property type="protein sequence ID" value="WNO53082.1"/>
    <property type="molecule type" value="Genomic_DNA"/>
</dbReference>
<dbReference type="Pfam" id="PF00694">
    <property type="entry name" value="Aconitase_C"/>
    <property type="match status" value="1"/>
</dbReference>
<organism evidence="12 13">
    <name type="scientific">Stakelama saccharophila</name>
    <dbReference type="NCBI Taxonomy" id="3075605"/>
    <lineage>
        <taxon>Bacteria</taxon>
        <taxon>Pseudomonadati</taxon>
        <taxon>Pseudomonadota</taxon>
        <taxon>Alphaproteobacteria</taxon>
        <taxon>Sphingomonadales</taxon>
        <taxon>Sphingomonadaceae</taxon>
        <taxon>Stakelama</taxon>
    </lineage>
</organism>
<evidence type="ECO:0000256" key="7">
    <source>
        <dbReference type="ARBA" id="ARBA00022605"/>
    </source>
</evidence>
<evidence type="ECO:0000256" key="3">
    <source>
        <dbReference type="ARBA" id="ARBA00004729"/>
    </source>
</evidence>
<keyword evidence="7 10" id="KW-0028">Amino-acid biosynthesis</keyword>
<dbReference type="NCBIfam" id="TIGR00171">
    <property type="entry name" value="leuD"/>
    <property type="match status" value="1"/>
</dbReference>
<evidence type="ECO:0000256" key="2">
    <source>
        <dbReference type="ARBA" id="ARBA00002695"/>
    </source>
</evidence>
<dbReference type="InterPro" id="IPR015928">
    <property type="entry name" value="Aconitase/3IPM_dehydase_swvl"/>
</dbReference>
<evidence type="ECO:0000256" key="4">
    <source>
        <dbReference type="ARBA" id="ARBA00009845"/>
    </source>
</evidence>
<protein>
    <recommendedName>
        <fullName evidence="10">3-isopropylmalate dehydratase small subunit</fullName>
        <ecNumber evidence="10">4.2.1.33</ecNumber>
    </recommendedName>
    <alternativeName>
        <fullName evidence="10">Alpha-IPM isomerase</fullName>
        <shortName evidence="10">IPMI</shortName>
    </alternativeName>
    <alternativeName>
        <fullName evidence="10">Isopropylmalate isomerase</fullName>
    </alternativeName>
</protein>
<keyword evidence="13" id="KW-1185">Reference proteome</keyword>
<evidence type="ECO:0000256" key="10">
    <source>
        <dbReference type="HAMAP-Rule" id="MF_01031"/>
    </source>
</evidence>
<dbReference type="PANTHER" id="PTHR43345:SF5">
    <property type="entry name" value="3-ISOPROPYLMALATE DEHYDRATASE SMALL SUBUNIT"/>
    <property type="match status" value="1"/>
</dbReference>
<comment type="catalytic activity">
    <reaction evidence="1 10">
        <text>(2R,3S)-3-isopropylmalate = (2S)-2-isopropylmalate</text>
        <dbReference type="Rhea" id="RHEA:32287"/>
        <dbReference type="ChEBI" id="CHEBI:1178"/>
        <dbReference type="ChEBI" id="CHEBI:35121"/>
        <dbReference type="EC" id="4.2.1.33"/>
    </reaction>
</comment>
<evidence type="ECO:0000256" key="6">
    <source>
        <dbReference type="ARBA" id="ARBA00022430"/>
    </source>
</evidence>
<dbReference type="NCBIfam" id="NF002458">
    <property type="entry name" value="PRK01641.1"/>
    <property type="match status" value="1"/>
</dbReference>
<dbReference type="InterPro" id="IPR004431">
    <property type="entry name" value="3-IsopropMal_deHydase_ssu"/>
</dbReference>
<dbReference type="RefSeq" id="WP_313914193.1">
    <property type="nucleotide sequence ID" value="NZ_CP135076.1"/>
</dbReference>
<sequence>MEPVRTVQGRAYPFGAENVDTDIIIPAHWLKTVTREGLGRGAFESVRAEPGNVFDDPEYAGAPLLIAGDNFGCGSSREHAAWALADMGVKAVIAPSFSDIFSGNAFKNGIVTVALPQDAIDRLMAVAQTDEITVDLETMTVTTPFQDRFSFELDPFRRECLMQGLDEVGLTLAKDTVISKYESGIANTRPWLIPRRGGEGRDESIAVEGAGRT</sequence>
<evidence type="ECO:0000256" key="8">
    <source>
        <dbReference type="ARBA" id="ARBA00023239"/>
    </source>
</evidence>
<keyword evidence="8 10" id="KW-0456">Lyase</keyword>